<protein>
    <submittedName>
        <fullName evidence="1">Uncharacterized protein</fullName>
    </submittedName>
</protein>
<dbReference type="Proteomes" id="UP000235145">
    <property type="component" value="Unassembled WGS sequence"/>
</dbReference>
<dbReference type="EMBL" id="NBSK02000004">
    <property type="protein sequence ID" value="KAJ0210882.1"/>
    <property type="molecule type" value="Genomic_DNA"/>
</dbReference>
<comment type="caution">
    <text evidence="1">The sequence shown here is derived from an EMBL/GenBank/DDBJ whole genome shotgun (WGS) entry which is preliminary data.</text>
</comment>
<organism evidence="1 2">
    <name type="scientific">Lactuca sativa</name>
    <name type="common">Garden lettuce</name>
    <dbReference type="NCBI Taxonomy" id="4236"/>
    <lineage>
        <taxon>Eukaryota</taxon>
        <taxon>Viridiplantae</taxon>
        <taxon>Streptophyta</taxon>
        <taxon>Embryophyta</taxon>
        <taxon>Tracheophyta</taxon>
        <taxon>Spermatophyta</taxon>
        <taxon>Magnoliopsida</taxon>
        <taxon>eudicotyledons</taxon>
        <taxon>Gunneridae</taxon>
        <taxon>Pentapetalae</taxon>
        <taxon>asterids</taxon>
        <taxon>campanulids</taxon>
        <taxon>Asterales</taxon>
        <taxon>Asteraceae</taxon>
        <taxon>Cichorioideae</taxon>
        <taxon>Cichorieae</taxon>
        <taxon>Lactucinae</taxon>
        <taxon>Lactuca</taxon>
    </lineage>
</organism>
<reference evidence="1 2" key="1">
    <citation type="journal article" date="2017" name="Nat. Commun.">
        <title>Genome assembly with in vitro proximity ligation data and whole-genome triplication in lettuce.</title>
        <authorList>
            <person name="Reyes-Chin-Wo S."/>
            <person name="Wang Z."/>
            <person name="Yang X."/>
            <person name="Kozik A."/>
            <person name="Arikit S."/>
            <person name="Song C."/>
            <person name="Xia L."/>
            <person name="Froenicke L."/>
            <person name="Lavelle D.O."/>
            <person name="Truco M.J."/>
            <person name="Xia R."/>
            <person name="Zhu S."/>
            <person name="Xu C."/>
            <person name="Xu H."/>
            <person name="Xu X."/>
            <person name="Cox K."/>
            <person name="Korf I."/>
            <person name="Meyers B.C."/>
            <person name="Michelmore R.W."/>
        </authorList>
    </citation>
    <scope>NUCLEOTIDE SEQUENCE [LARGE SCALE GENOMIC DNA]</scope>
    <source>
        <strain evidence="2">cv. Salinas</strain>
        <tissue evidence="1">Seedlings</tissue>
    </source>
</reference>
<proteinExistence type="predicted"/>
<sequence length="99" mass="11721">MRNVMAILLRKNQRFALALNLQILMGKQTSADRKTTMCVQEWRATIKDFYDVIFLSILQLQSGITDLEERKQKEIYSKRYSRKDEKKNVLRVLPLPTKC</sequence>
<name>A0A9R1VTU9_LACSA</name>
<evidence type="ECO:0000313" key="1">
    <source>
        <dbReference type="EMBL" id="KAJ0210882.1"/>
    </source>
</evidence>
<dbReference type="AlphaFoldDB" id="A0A9R1VTU9"/>
<gene>
    <name evidence="1" type="ORF">LSAT_V11C400187800</name>
</gene>
<keyword evidence="2" id="KW-1185">Reference proteome</keyword>
<accession>A0A9R1VTU9</accession>
<evidence type="ECO:0000313" key="2">
    <source>
        <dbReference type="Proteomes" id="UP000235145"/>
    </source>
</evidence>